<evidence type="ECO:0000313" key="2">
    <source>
        <dbReference type="EMBL" id="VEH66806.1"/>
    </source>
</evidence>
<dbReference type="KEGG" id="rpne:NCTC8284_01986"/>
<evidence type="ECO:0000259" key="1">
    <source>
        <dbReference type="Pfam" id="PF00005"/>
    </source>
</evidence>
<dbReference type="SUPFAM" id="SSF52540">
    <property type="entry name" value="P-loop containing nucleoside triphosphate hydrolases"/>
    <property type="match status" value="1"/>
</dbReference>
<name>A0A3S4U994_9PAST</name>
<keyword evidence="2" id="KW-0378">Hydrolase</keyword>
<proteinExistence type="predicted"/>
<gene>
    <name evidence="2" type="primary">macB_6</name>
    <name evidence="2" type="ORF">NCTC8284_01986</name>
</gene>
<dbReference type="InterPro" id="IPR027417">
    <property type="entry name" value="P-loop_NTPase"/>
</dbReference>
<dbReference type="PANTHER" id="PTHR42798">
    <property type="entry name" value="LIPOPROTEIN-RELEASING SYSTEM ATP-BINDING PROTEIN LOLD"/>
    <property type="match status" value="1"/>
</dbReference>
<accession>A0A3S4U994</accession>
<evidence type="ECO:0000313" key="3">
    <source>
        <dbReference type="Proteomes" id="UP000278733"/>
    </source>
</evidence>
<dbReference type="GO" id="GO:0005524">
    <property type="term" value="F:ATP binding"/>
    <property type="evidence" value="ECO:0007669"/>
    <property type="project" value="InterPro"/>
</dbReference>
<organism evidence="2 3">
    <name type="scientific">Rodentibacter pneumotropicus</name>
    <dbReference type="NCBI Taxonomy" id="758"/>
    <lineage>
        <taxon>Bacteria</taxon>
        <taxon>Pseudomonadati</taxon>
        <taxon>Pseudomonadota</taxon>
        <taxon>Gammaproteobacteria</taxon>
        <taxon>Pasteurellales</taxon>
        <taxon>Pasteurellaceae</taxon>
        <taxon>Rodentibacter</taxon>
    </lineage>
</organism>
<dbReference type="Proteomes" id="UP000278733">
    <property type="component" value="Chromosome"/>
</dbReference>
<dbReference type="GO" id="GO:0016887">
    <property type="term" value="F:ATP hydrolysis activity"/>
    <property type="evidence" value="ECO:0007669"/>
    <property type="project" value="InterPro"/>
</dbReference>
<dbReference type="PANTHER" id="PTHR42798:SF6">
    <property type="entry name" value="CELL DIVISION ATP-BINDING PROTEIN FTSE"/>
    <property type="match status" value="1"/>
</dbReference>
<dbReference type="AlphaFoldDB" id="A0A3S4U994"/>
<dbReference type="EC" id="3.6.3.-" evidence="2"/>
<dbReference type="InterPro" id="IPR003439">
    <property type="entry name" value="ABC_transporter-like_ATP-bd"/>
</dbReference>
<dbReference type="Gene3D" id="3.40.50.300">
    <property type="entry name" value="P-loop containing nucleotide triphosphate hydrolases"/>
    <property type="match status" value="1"/>
</dbReference>
<reference evidence="2 3" key="1">
    <citation type="submission" date="2018-12" db="EMBL/GenBank/DDBJ databases">
        <authorList>
            <consortium name="Pathogen Informatics"/>
        </authorList>
    </citation>
    <scope>NUCLEOTIDE SEQUENCE [LARGE SCALE GENOMIC DNA]</scope>
    <source>
        <strain evidence="2 3">NCTC8284</strain>
    </source>
</reference>
<feature type="domain" description="ABC transporter" evidence="1">
    <location>
        <begin position="4"/>
        <end position="39"/>
    </location>
</feature>
<dbReference type="Pfam" id="PF00005">
    <property type="entry name" value="ABC_tran"/>
    <property type="match status" value="1"/>
</dbReference>
<sequence length="96" mass="10468">MGDKWQNKPNQLSGGQQQRVSIARALMNGGEIILADEPTGALDSHSGQNVMEILRHLHHEGHTIIMVTHDHTIAASANRVIEIKDGEIIADSQKKG</sequence>
<protein>
    <submittedName>
        <fullName evidence="2">Antimicrobial peptide ABC transporter permease</fullName>
        <ecNumber evidence="2">3.6.3.-</ecNumber>
    </submittedName>
</protein>
<dbReference type="EMBL" id="LR134405">
    <property type="protein sequence ID" value="VEH66806.1"/>
    <property type="molecule type" value="Genomic_DNA"/>
</dbReference>